<dbReference type="EMBL" id="JADBEM010000001">
    <property type="protein sequence ID" value="MBE1607050.1"/>
    <property type="molecule type" value="Genomic_DNA"/>
</dbReference>
<comment type="similarity">
    <text evidence="2">Belongs to the bacterial solute-binding protein 1 family.</text>
</comment>
<evidence type="ECO:0000256" key="4">
    <source>
        <dbReference type="ARBA" id="ARBA00022729"/>
    </source>
</evidence>
<evidence type="ECO:0000256" key="1">
    <source>
        <dbReference type="ARBA" id="ARBA00004196"/>
    </source>
</evidence>
<evidence type="ECO:0000313" key="5">
    <source>
        <dbReference type="EMBL" id="MBE1607050.1"/>
    </source>
</evidence>
<dbReference type="Gene3D" id="3.40.190.10">
    <property type="entry name" value="Periplasmic binding protein-like II"/>
    <property type="match status" value="1"/>
</dbReference>
<gene>
    <name evidence="5" type="ORF">HEB94_003898</name>
</gene>
<proteinExistence type="inferred from homology"/>
<dbReference type="Pfam" id="PF01547">
    <property type="entry name" value="SBP_bac_1"/>
    <property type="match status" value="1"/>
</dbReference>
<dbReference type="InterPro" id="IPR050490">
    <property type="entry name" value="Bact_solute-bd_prot1"/>
</dbReference>
<dbReference type="RefSeq" id="WP_192751057.1">
    <property type="nucleotide sequence ID" value="NZ_BAABJL010000151.1"/>
</dbReference>
<name>A0A927RCE8_9ACTN</name>
<keyword evidence="3" id="KW-0813">Transport</keyword>
<dbReference type="PROSITE" id="PS51318">
    <property type="entry name" value="TAT"/>
    <property type="match status" value="1"/>
</dbReference>
<comment type="caution">
    <text evidence="5">The sequence shown here is derived from an EMBL/GenBank/DDBJ whole genome shotgun (WGS) entry which is preliminary data.</text>
</comment>
<organism evidence="5 6">
    <name type="scientific">Actinopolymorpha pittospori</name>
    <dbReference type="NCBI Taxonomy" id="648752"/>
    <lineage>
        <taxon>Bacteria</taxon>
        <taxon>Bacillati</taxon>
        <taxon>Actinomycetota</taxon>
        <taxon>Actinomycetes</taxon>
        <taxon>Propionibacteriales</taxon>
        <taxon>Actinopolymorphaceae</taxon>
        <taxon>Actinopolymorpha</taxon>
    </lineage>
</organism>
<dbReference type="PANTHER" id="PTHR43649">
    <property type="entry name" value="ARABINOSE-BINDING PROTEIN-RELATED"/>
    <property type="match status" value="1"/>
</dbReference>
<comment type="subcellular location">
    <subcellularLocation>
        <location evidence="1">Cell envelope</location>
    </subcellularLocation>
</comment>
<dbReference type="PANTHER" id="PTHR43649:SF31">
    <property type="entry name" value="SN-GLYCEROL-3-PHOSPHATE-BINDING PERIPLASMIC PROTEIN UGPB"/>
    <property type="match status" value="1"/>
</dbReference>
<sequence>MSSSTWVGRGAMSRRQVLAALGATGLGLGLAGCKVVTDPNAAGAASPKPTHDYNLPDSGAKLPTGDVTFHWMDSGDLKAMFEKPLFRAYEKKHPNIRIDYQDSPWDRINEVVPLGVRNGTAPDVFAKPNNVPVQVMVNEGWVVPIDDVIPDFEKWKAGFPRNSFVPGVHIFNGRTYTWPVTSSKRYGQMLMYDREYLERSGHDPENEPMSWDTFRTAAKKITQQGKGNYYGLMLYGTGISAVVGALAELAGARRGSDFWIDWKTGRYAYTAPELYDAFELLLALKADGSIFPGFLSLGESDARARMPQRVAGMIFDGPWDIPEWPTINPDYDFGVAMPPSPTKGTWAPSAYQEVGANQAFVFAKSRYKSIAGDLFSYMGSLEGQTNIVTASEGNLTSQRPDANARARRTDLLSDRAKAGWDIAARLLRMAPMVEVRNPDAVHVTLAQKPVKPALVDIAQGIFSGQIDDIKATLRDLNDRSERALEDAVKAARAKGAKVSRADWEFPNWDPAKDYTPEMYAELS</sequence>
<evidence type="ECO:0000256" key="3">
    <source>
        <dbReference type="ARBA" id="ARBA00022448"/>
    </source>
</evidence>
<reference evidence="5" key="1">
    <citation type="submission" date="2020-10" db="EMBL/GenBank/DDBJ databases">
        <title>Sequencing the genomes of 1000 actinobacteria strains.</title>
        <authorList>
            <person name="Klenk H.-P."/>
        </authorList>
    </citation>
    <scope>NUCLEOTIDE SEQUENCE</scope>
    <source>
        <strain evidence="5">DSM 45354</strain>
    </source>
</reference>
<keyword evidence="6" id="KW-1185">Reference proteome</keyword>
<dbReference type="InterPro" id="IPR006311">
    <property type="entry name" value="TAT_signal"/>
</dbReference>
<evidence type="ECO:0000313" key="6">
    <source>
        <dbReference type="Proteomes" id="UP000638648"/>
    </source>
</evidence>
<dbReference type="AlphaFoldDB" id="A0A927RCE8"/>
<accession>A0A927RCE8</accession>
<dbReference type="InterPro" id="IPR006059">
    <property type="entry name" value="SBP"/>
</dbReference>
<evidence type="ECO:0000256" key="2">
    <source>
        <dbReference type="ARBA" id="ARBA00008520"/>
    </source>
</evidence>
<protein>
    <submittedName>
        <fullName evidence="5">Multiple sugar transport system substrate-binding protein</fullName>
    </submittedName>
</protein>
<keyword evidence="4" id="KW-0732">Signal</keyword>
<dbReference type="SUPFAM" id="SSF53850">
    <property type="entry name" value="Periplasmic binding protein-like II"/>
    <property type="match status" value="1"/>
</dbReference>
<dbReference type="Proteomes" id="UP000638648">
    <property type="component" value="Unassembled WGS sequence"/>
</dbReference>
<dbReference type="GO" id="GO:0030313">
    <property type="term" value="C:cell envelope"/>
    <property type="evidence" value="ECO:0007669"/>
    <property type="project" value="UniProtKB-SubCell"/>
</dbReference>
<keyword evidence="5" id="KW-0762">Sugar transport</keyword>